<dbReference type="PROSITE" id="PS51007">
    <property type="entry name" value="CYTC"/>
    <property type="match status" value="1"/>
</dbReference>
<evidence type="ECO:0000256" key="3">
    <source>
        <dbReference type="ARBA" id="ARBA00023004"/>
    </source>
</evidence>
<accession>A0ABV8V196</accession>
<dbReference type="SUPFAM" id="SSF46626">
    <property type="entry name" value="Cytochrome c"/>
    <property type="match status" value="1"/>
</dbReference>
<keyword evidence="1 4" id="KW-0349">Heme</keyword>
<dbReference type="EMBL" id="JBHSCX010000003">
    <property type="protein sequence ID" value="MFC4361477.1"/>
    <property type="molecule type" value="Genomic_DNA"/>
</dbReference>
<evidence type="ECO:0000256" key="4">
    <source>
        <dbReference type="PROSITE-ProRule" id="PRU00433"/>
    </source>
</evidence>
<dbReference type="InterPro" id="IPR047758">
    <property type="entry name" value="CytoC_perox"/>
</dbReference>
<evidence type="ECO:0000313" key="7">
    <source>
        <dbReference type="Proteomes" id="UP001595840"/>
    </source>
</evidence>
<dbReference type="PANTHER" id="PTHR30600:SF9">
    <property type="entry name" value="BLR7738 PROTEIN"/>
    <property type="match status" value="1"/>
</dbReference>
<dbReference type="InterPro" id="IPR009056">
    <property type="entry name" value="Cyt_c-like_dom"/>
</dbReference>
<dbReference type="PANTHER" id="PTHR30600">
    <property type="entry name" value="CYTOCHROME C PEROXIDASE-RELATED"/>
    <property type="match status" value="1"/>
</dbReference>
<keyword evidence="6" id="KW-0560">Oxidoreductase</keyword>
<dbReference type="GO" id="GO:0004601">
    <property type="term" value="F:peroxidase activity"/>
    <property type="evidence" value="ECO:0007669"/>
    <property type="project" value="UniProtKB-KW"/>
</dbReference>
<name>A0ABV8V196_9GAMM</name>
<keyword evidence="7" id="KW-1185">Reference proteome</keyword>
<dbReference type="NCBIfam" id="NF040606">
    <property type="entry name" value="CytoC_perox"/>
    <property type="match status" value="1"/>
</dbReference>
<dbReference type="Pfam" id="PF21419">
    <property type="entry name" value="RoxA-like_Cyt-c"/>
    <property type="match status" value="1"/>
</dbReference>
<feature type="domain" description="Cytochrome c" evidence="5">
    <location>
        <begin position="370"/>
        <end position="493"/>
    </location>
</feature>
<dbReference type="Proteomes" id="UP001595840">
    <property type="component" value="Unassembled WGS sequence"/>
</dbReference>
<organism evidence="6 7">
    <name type="scientific">Simiduia curdlanivorans</name>
    <dbReference type="NCBI Taxonomy" id="1492769"/>
    <lineage>
        <taxon>Bacteria</taxon>
        <taxon>Pseudomonadati</taxon>
        <taxon>Pseudomonadota</taxon>
        <taxon>Gammaproteobacteria</taxon>
        <taxon>Cellvibrionales</taxon>
        <taxon>Cellvibrionaceae</taxon>
        <taxon>Simiduia</taxon>
    </lineage>
</organism>
<comment type="caution">
    <text evidence="6">The sequence shown here is derived from an EMBL/GenBank/DDBJ whole genome shotgun (WGS) entry which is preliminary data.</text>
</comment>
<dbReference type="Gene3D" id="1.10.760.10">
    <property type="entry name" value="Cytochrome c-like domain"/>
    <property type="match status" value="1"/>
</dbReference>
<evidence type="ECO:0000256" key="2">
    <source>
        <dbReference type="ARBA" id="ARBA00022723"/>
    </source>
</evidence>
<keyword evidence="2 4" id="KW-0479">Metal-binding</keyword>
<protein>
    <submittedName>
        <fullName evidence="6">Di-heme-cytochrome C peroxidase</fullName>
    </submittedName>
</protein>
<dbReference type="InterPro" id="IPR036909">
    <property type="entry name" value="Cyt_c-like_dom_sf"/>
</dbReference>
<keyword evidence="3 4" id="KW-0408">Iron</keyword>
<dbReference type="InterPro" id="IPR051395">
    <property type="entry name" value="Cytochrome_c_Peroxidase/MauG"/>
</dbReference>
<evidence type="ECO:0000256" key="1">
    <source>
        <dbReference type="ARBA" id="ARBA00022617"/>
    </source>
</evidence>
<evidence type="ECO:0000313" key="6">
    <source>
        <dbReference type="EMBL" id="MFC4361477.1"/>
    </source>
</evidence>
<dbReference type="RefSeq" id="WP_290259618.1">
    <property type="nucleotide sequence ID" value="NZ_JAUFQG010000004.1"/>
</dbReference>
<gene>
    <name evidence="6" type="ORF">ACFOX3_04135</name>
</gene>
<sequence>MLNFLKKLLTSRWLWRVIMLLAVLAALAVLAFVYFVQSSKGIQPPEEHTDKTVYLNQNWGVQERDTYYYSPQGTAVPQGATLGAVRYEWFVNLELPLSTERFASPSNMRRFKFLVDPAPTPANPDHLPVGFTKHFDQNIGDTVLDITCAACHTGELHYQKDGVNYALRVDGGQAMHAFTDLNRGTFGPTLITALLETYVNPAKFNRFADKVLAEGGDRDLLKQQLGKNLGAFLSIKQNNPLKHLYPTREGYGRTDALGRIANTLFGDHLIESNMQVSAAPVSYPFLWNIWKFNWVQYNGSVAQPLARNVGEALGVGAHIPLRSPEGAPLPAAEMFRSSVRIADIEKIELALQKLVEPEWPSDIFGAVNQPLAEQGETLFKQHCVECHGPHVASKARQMQEAPLKKSVHDQWLIEVIELDHIGTDANAAQGFVEKTYDLSPAGITKDTIHQVLYPLFERRLARDVLARLQTLAITEQLSEEARAAFAALAAQYPPADHLADAGFEPSPFPAILAALNQFDLKPSYSQTVDSQAYKQLNCGFKCQVNALWWDINFGREANTKLVSSLDPTKLTEGLGLNIIGLLIKNRYYQDNNLSYEQIQCLEGFGTLDLPQQIAGYKPRPLAGVWATPPFLHNGSVPTIYQMLMPPEQRDKRFFVGRRDYDPVHLGYISSPATDAETDGLWFDTSISGNHNTGHGFSATPEQWAAYKGDYKNNPLPKGIIGPLLSHEQRLALIEYLKIHRDNPAGYQFEPAPSCLASSAL</sequence>
<proteinExistence type="predicted"/>
<evidence type="ECO:0000259" key="5">
    <source>
        <dbReference type="PROSITE" id="PS51007"/>
    </source>
</evidence>
<keyword evidence="6" id="KW-0575">Peroxidase</keyword>
<reference evidence="7" key="1">
    <citation type="journal article" date="2019" name="Int. J. Syst. Evol. Microbiol.">
        <title>The Global Catalogue of Microorganisms (GCM) 10K type strain sequencing project: providing services to taxonomists for standard genome sequencing and annotation.</title>
        <authorList>
            <consortium name="The Broad Institute Genomics Platform"/>
            <consortium name="The Broad Institute Genome Sequencing Center for Infectious Disease"/>
            <person name="Wu L."/>
            <person name="Ma J."/>
        </authorList>
    </citation>
    <scope>NUCLEOTIDE SEQUENCE [LARGE SCALE GENOMIC DNA]</scope>
    <source>
        <strain evidence="7">CECT 8570</strain>
    </source>
</reference>